<evidence type="ECO:0000256" key="1">
    <source>
        <dbReference type="ARBA" id="ARBA00004651"/>
    </source>
</evidence>
<name>A0A813NWJ7_9BILA</name>
<feature type="transmembrane region" description="Helical" evidence="12">
    <location>
        <begin position="463"/>
        <end position="485"/>
    </location>
</feature>
<comment type="caution">
    <text evidence="13">The sequence shown here is derived from an EMBL/GenBank/DDBJ whole genome shotgun (WGS) entry which is preliminary data.</text>
</comment>
<accession>A0A813NWJ7</accession>
<evidence type="ECO:0000313" key="14">
    <source>
        <dbReference type="Proteomes" id="UP000663879"/>
    </source>
</evidence>
<evidence type="ECO:0000256" key="12">
    <source>
        <dbReference type="SAM" id="Phobius"/>
    </source>
</evidence>
<dbReference type="GO" id="GO:0005886">
    <property type="term" value="C:plasma membrane"/>
    <property type="evidence" value="ECO:0007669"/>
    <property type="project" value="UniProtKB-SubCell"/>
</dbReference>
<keyword evidence="3" id="KW-0813">Transport</keyword>
<evidence type="ECO:0000256" key="4">
    <source>
        <dbReference type="ARBA" id="ARBA00022475"/>
    </source>
</evidence>
<keyword evidence="10" id="KW-0739">Sodium transport</keyword>
<feature type="transmembrane region" description="Helical" evidence="12">
    <location>
        <begin position="12"/>
        <end position="31"/>
    </location>
</feature>
<evidence type="ECO:0000256" key="6">
    <source>
        <dbReference type="ARBA" id="ARBA00022989"/>
    </source>
</evidence>
<dbReference type="InterPro" id="IPR001734">
    <property type="entry name" value="Na/solute_symporter"/>
</dbReference>
<dbReference type="NCBIfam" id="TIGR00813">
    <property type="entry name" value="sss"/>
    <property type="match status" value="1"/>
</dbReference>
<gene>
    <name evidence="13" type="ORF">OXX778_LOCUS3629</name>
</gene>
<keyword evidence="14" id="KW-1185">Reference proteome</keyword>
<dbReference type="PANTHER" id="PTHR42985:SF40">
    <property type="entry name" value="LD47995P-RELATED"/>
    <property type="match status" value="1"/>
</dbReference>
<feature type="transmembrane region" description="Helical" evidence="12">
    <location>
        <begin position="143"/>
        <end position="165"/>
    </location>
</feature>
<evidence type="ECO:0000256" key="11">
    <source>
        <dbReference type="RuleBase" id="RU362091"/>
    </source>
</evidence>
<keyword evidence="5 12" id="KW-0812">Transmembrane</keyword>
<evidence type="ECO:0000256" key="9">
    <source>
        <dbReference type="ARBA" id="ARBA00023136"/>
    </source>
</evidence>
<feature type="transmembrane region" description="Helical" evidence="12">
    <location>
        <begin position="432"/>
        <end position="456"/>
    </location>
</feature>
<keyword evidence="7" id="KW-0915">Sodium</keyword>
<evidence type="ECO:0000256" key="3">
    <source>
        <dbReference type="ARBA" id="ARBA00022448"/>
    </source>
</evidence>
<feature type="transmembrane region" description="Helical" evidence="12">
    <location>
        <begin position="69"/>
        <end position="89"/>
    </location>
</feature>
<dbReference type="EMBL" id="CAJNOC010000326">
    <property type="protein sequence ID" value="CAF0745577.1"/>
    <property type="molecule type" value="Genomic_DNA"/>
</dbReference>
<comment type="subcellular location">
    <subcellularLocation>
        <location evidence="1">Cell membrane</location>
        <topology evidence="1">Multi-pass membrane protein</topology>
    </subcellularLocation>
</comment>
<dbReference type="OrthoDB" id="10043921at2759"/>
<evidence type="ECO:0000256" key="7">
    <source>
        <dbReference type="ARBA" id="ARBA00023053"/>
    </source>
</evidence>
<dbReference type="Pfam" id="PF00474">
    <property type="entry name" value="SSF"/>
    <property type="match status" value="1"/>
</dbReference>
<dbReference type="Gene3D" id="1.20.1730.10">
    <property type="entry name" value="Sodium/glucose cotransporter"/>
    <property type="match status" value="1"/>
</dbReference>
<organism evidence="13 14">
    <name type="scientific">Brachionus calyciflorus</name>
    <dbReference type="NCBI Taxonomy" id="104777"/>
    <lineage>
        <taxon>Eukaryota</taxon>
        <taxon>Metazoa</taxon>
        <taxon>Spiralia</taxon>
        <taxon>Gnathifera</taxon>
        <taxon>Rotifera</taxon>
        <taxon>Eurotatoria</taxon>
        <taxon>Monogononta</taxon>
        <taxon>Pseudotrocha</taxon>
        <taxon>Ploima</taxon>
        <taxon>Brachionidae</taxon>
        <taxon>Brachionus</taxon>
    </lineage>
</organism>
<evidence type="ECO:0000256" key="10">
    <source>
        <dbReference type="ARBA" id="ARBA00023201"/>
    </source>
</evidence>
<feature type="transmembrane region" description="Helical" evidence="12">
    <location>
        <begin position="258"/>
        <end position="276"/>
    </location>
</feature>
<feature type="transmembrane region" description="Helical" evidence="12">
    <location>
        <begin position="177"/>
        <end position="196"/>
    </location>
</feature>
<evidence type="ECO:0000256" key="8">
    <source>
        <dbReference type="ARBA" id="ARBA00023065"/>
    </source>
</evidence>
<dbReference type="InterPro" id="IPR038377">
    <property type="entry name" value="Na/Glc_symporter_sf"/>
</dbReference>
<dbReference type="PROSITE" id="PS50283">
    <property type="entry name" value="NA_SOLUT_SYMP_3"/>
    <property type="match status" value="1"/>
</dbReference>
<feature type="transmembrane region" description="Helical" evidence="12">
    <location>
        <begin position="406"/>
        <end position="426"/>
    </location>
</feature>
<protein>
    <recommendedName>
        <fullName evidence="15">Sodium-coupled monocarboxylate transporter 1</fullName>
    </recommendedName>
</protein>
<dbReference type="GO" id="GO:0015293">
    <property type="term" value="F:symporter activity"/>
    <property type="evidence" value="ECO:0007669"/>
    <property type="project" value="TreeGrafter"/>
</dbReference>
<keyword evidence="4" id="KW-1003">Cell membrane</keyword>
<keyword evidence="9 12" id="KW-0472">Membrane</keyword>
<feature type="transmembrane region" description="Helical" evidence="12">
    <location>
        <begin position="297"/>
        <end position="320"/>
    </location>
</feature>
<evidence type="ECO:0008006" key="15">
    <source>
        <dbReference type="Google" id="ProtNLM"/>
    </source>
</evidence>
<feature type="transmembrane region" description="Helical" evidence="12">
    <location>
        <begin position="101"/>
        <end position="123"/>
    </location>
</feature>
<proteinExistence type="inferred from homology"/>
<dbReference type="GO" id="GO:0006814">
    <property type="term" value="P:sodium ion transport"/>
    <property type="evidence" value="ECO:0007669"/>
    <property type="project" value="UniProtKB-KW"/>
</dbReference>
<dbReference type="Proteomes" id="UP000663879">
    <property type="component" value="Unassembled WGS sequence"/>
</dbReference>
<evidence type="ECO:0000313" key="13">
    <source>
        <dbReference type="EMBL" id="CAF0745577.1"/>
    </source>
</evidence>
<dbReference type="InterPro" id="IPR051163">
    <property type="entry name" value="Sodium:Solute_Symporter_SSF"/>
</dbReference>
<sequence>MKTKFDFYDYFIFVVILLITIFIGLYFGLHLNEKLKKLWYRFFRKTKVQKVENEENKTMEYLTANQSMGAFPIALSLLSTFFSSSSLLGFPAEVYQYGIQYWMIVIGVSFAPIVGAFGTGPFFANLKIVSVFEYLKMRYNSEYARLLGVTLYLIRTLIAMGIVIYGPATALSSLTDFSTEISILLIGLIATFYTTIGGIKAVIWTDVFQTIIMFAGVIAVIIKGTYDVGGISNLWNINSKGGRLNFFVIDPNPLIRQSFWSLVLGSFVAWTSSYGIDQQMVQRYSAAKTKRTAQIALLLNIPGVILLISLCCFSGLVLYANFSQCDPLTNNKQSGVSNPNQLLPYFVMQKFNKIIFIPGLFLSSIFCASLSSVSSALNSMSACIWRDYLMRINKFKNFNDVRSSRTTKIIALLCGLLCTGMGFLISRLGSNLIQISGTINGSLQAPIIGIFFLSCLFPFNNIYGLFAGALSGFVIGCWLSLGSFITKPNFPKLPVSTENCTINYYRSSLEANNLNGFDRIYSVSYMWLSPIGVFFTIVIGVIVSLVTNKIFKIKYEIDDSLIIYRAFRKHNKINRF</sequence>
<feature type="transmembrane region" description="Helical" evidence="12">
    <location>
        <begin position="525"/>
        <end position="546"/>
    </location>
</feature>
<comment type="similarity">
    <text evidence="2 11">Belongs to the sodium:solute symporter (SSF) (TC 2.A.21) family.</text>
</comment>
<keyword evidence="8" id="KW-0406">Ion transport</keyword>
<evidence type="ECO:0000256" key="5">
    <source>
        <dbReference type="ARBA" id="ARBA00022692"/>
    </source>
</evidence>
<feature type="transmembrane region" description="Helical" evidence="12">
    <location>
        <begin position="354"/>
        <end position="385"/>
    </location>
</feature>
<dbReference type="PANTHER" id="PTHR42985">
    <property type="entry name" value="SODIUM-COUPLED MONOCARBOXYLATE TRANSPORTER"/>
    <property type="match status" value="1"/>
</dbReference>
<dbReference type="AlphaFoldDB" id="A0A813NWJ7"/>
<evidence type="ECO:0000256" key="2">
    <source>
        <dbReference type="ARBA" id="ARBA00006434"/>
    </source>
</evidence>
<keyword evidence="6 12" id="KW-1133">Transmembrane helix</keyword>
<reference evidence="13" key="1">
    <citation type="submission" date="2021-02" db="EMBL/GenBank/DDBJ databases">
        <authorList>
            <person name="Nowell W R."/>
        </authorList>
    </citation>
    <scope>NUCLEOTIDE SEQUENCE</scope>
    <source>
        <strain evidence="13">Ploen Becks lab</strain>
    </source>
</reference>